<comment type="caution">
    <text evidence="1">The sequence shown here is derived from an EMBL/GenBank/DDBJ whole genome shotgun (WGS) entry which is preliminary data.</text>
</comment>
<sequence length="71" mass="8333">MILFLGRYDNDNLTNVSKYALKVVSPRRADAQITWYSISWKLNTTSISRFSWLRGHYTVVVPLRHVTVFQT</sequence>
<dbReference type="EMBL" id="BEXD01000810">
    <property type="protein sequence ID" value="GBB90341.1"/>
    <property type="molecule type" value="Genomic_DNA"/>
</dbReference>
<evidence type="ECO:0000313" key="1">
    <source>
        <dbReference type="EMBL" id="GBB90341.1"/>
    </source>
</evidence>
<accession>A0A2Z6R056</accession>
<name>A0A2Z6R056_9GLOM</name>
<keyword evidence="2" id="KW-1185">Reference proteome</keyword>
<proteinExistence type="predicted"/>
<evidence type="ECO:0000313" key="2">
    <source>
        <dbReference type="Proteomes" id="UP000247702"/>
    </source>
</evidence>
<dbReference type="AlphaFoldDB" id="A0A2Z6R056"/>
<protein>
    <submittedName>
        <fullName evidence="1">Uncharacterized protein</fullName>
    </submittedName>
</protein>
<dbReference type="Proteomes" id="UP000247702">
    <property type="component" value="Unassembled WGS sequence"/>
</dbReference>
<organism evidence="1 2">
    <name type="scientific">Rhizophagus clarus</name>
    <dbReference type="NCBI Taxonomy" id="94130"/>
    <lineage>
        <taxon>Eukaryota</taxon>
        <taxon>Fungi</taxon>
        <taxon>Fungi incertae sedis</taxon>
        <taxon>Mucoromycota</taxon>
        <taxon>Glomeromycotina</taxon>
        <taxon>Glomeromycetes</taxon>
        <taxon>Glomerales</taxon>
        <taxon>Glomeraceae</taxon>
        <taxon>Rhizophagus</taxon>
    </lineage>
</organism>
<reference evidence="1 2" key="1">
    <citation type="submission" date="2017-11" db="EMBL/GenBank/DDBJ databases">
        <title>The genome of Rhizophagus clarus HR1 reveals common genetic basis of auxotrophy among arbuscular mycorrhizal fungi.</title>
        <authorList>
            <person name="Kobayashi Y."/>
        </authorList>
    </citation>
    <scope>NUCLEOTIDE SEQUENCE [LARGE SCALE GENOMIC DNA]</scope>
    <source>
        <strain evidence="1 2">HR1</strain>
    </source>
</reference>
<gene>
    <name evidence="1" type="ORF">RclHR1_17270002</name>
</gene>